<dbReference type="PANTHER" id="PTHR33446">
    <property type="entry name" value="PROTEIN TONB-RELATED"/>
    <property type="match status" value="1"/>
</dbReference>
<sequence length="189" mass="20678">MVGALVFMSPAVREKIPTIFETINIPVEKQPEPTKPEPQKQHRQAATENIIPVKPPIAEPTTGFRVPDIPIPPTGSILGPIADPAPPPPLPHVPVFKGSQVDPRYAGTLQPPYPPGKIRSGEEGVVVVRVLVGPDGRVKDVQKVEAADEVFFRATAEQAMKRWRFTPATSDGTPVESWRTMTVRFKLDT</sequence>
<comment type="similarity">
    <text evidence="2">Belongs to the TonB family.</text>
</comment>
<gene>
    <name evidence="12" type="ORF">K7G82_21375</name>
</gene>
<evidence type="ECO:0000256" key="6">
    <source>
        <dbReference type="ARBA" id="ARBA00022692"/>
    </source>
</evidence>
<dbReference type="PANTHER" id="PTHR33446:SF2">
    <property type="entry name" value="PROTEIN TONB"/>
    <property type="match status" value="1"/>
</dbReference>
<keyword evidence="13" id="KW-1185">Reference proteome</keyword>
<keyword evidence="7" id="KW-0653">Protein transport</keyword>
<evidence type="ECO:0000259" key="11">
    <source>
        <dbReference type="PROSITE" id="PS52015"/>
    </source>
</evidence>
<evidence type="ECO:0000313" key="13">
    <source>
        <dbReference type="Proteomes" id="UP000706039"/>
    </source>
</evidence>
<evidence type="ECO:0000256" key="8">
    <source>
        <dbReference type="ARBA" id="ARBA00022989"/>
    </source>
</evidence>
<keyword evidence="5" id="KW-0997">Cell inner membrane</keyword>
<name>A0ABS7PV94_9SPHN</name>
<dbReference type="InterPro" id="IPR037682">
    <property type="entry name" value="TonB_C"/>
</dbReference>
<comment type="caution">
    <text evidence="12">The sequence shown here is derived from an EMBL/GenBank/DDBJ whole genome shotgun (WGS) entry which is preliminary data.</text>
</comment>
<comment type="subcellular location">
    <subcellularLocation>
        <location evidence="1">Cell inner membrane</location>
        <topology evidence="1">Single-pass membrane protein</topology>
        <orientation evidence="1">Periplasmic side</orientation>
    </subcellularLocation>
</comment>
<evidence type="ECO:0000256" key="10">
    <source>
        <dbReference type="SAM" id="MobiDB-lite"/>
    </source>
</evidence>
<evidence type="ECO:0000256" key="7">
    <source>
        <dbReference type="ARBA" id="ARBA00022927"/>
    </source>
</evidence>
<keyword evidence="4" id="KW-1003">Cell membrane</keyword>
<dbReference type="PROSITE" id="PS52015">
    <property type="entry name" value="TONB_CTD"/>
    <property type="match status" value="1"/>
</dbReference>
<feature type="compositionally biased region" description="Basic and acidic residues" evidence="10">
    <location>
        <begin position="29"/>
        <end position="40"/>
    </location>
</feature>
<keyword evidence="6" id="KW-0812">Transmembrane</keyword>
<dbReference type="SUPFAM" id="SSF74653">
    <property type="entry name" value="TolA/TonB C-terminal domain"/>
    <property type="match status" value="1"/>
</dbReference>
<evidence type="ECO:0000313" key="12">
    <source>
        <dbReference type="EMBL" id="MBY8824869.1"/>
    </source>
</evidence>
<dbReference type="EMBL" id="JAINVV010000010">
    <property type="protein sequence ID" value="MBY8824869.1"/>
    <property type="molecule type" value="Genomic_DNA"/>
</dbReference>
<evidence type="ECO:0000256" key="4">
    <source>
        <dbReference type="ARBA" id="ARBA00022475"/>
    </source>
</evidence>
<organism evidence="12 13">
    <name type="scientific">Sphingomonas colocasiae</name>
    <dbReference type="NCBI Taxonomy" id="1848973"/>
    <lineage>
        <taxon>Bacteria</taxon>
        <taxon>Pseudomonadati</taxon>
        <taxon>Pseudomonadota</taxon>
        <taxon>Alphaproteobacteria</taxon>
        <taxon>Sphingomonadales</taxon>
        <taxon>Sphingomonadaceae</taxon>
        <taxon>Sphingomonas</taxon>
    </lineage>
</organism>
<evidence type="ECO:0000256" key="2">
    <source>
        <dbReference type="ARBA" id="ARBA00006555"/>
    </source>
</evidence>
<accession>A0ABS7PV94</accession>
<evidence type="ECO:0000256" key="5">
    <source>
        <dbReference type="ARBA" id="ARBA00022519"/>
    </source>
</evidence>
<dbReference type="Pfam" id="PF03544">
    <property type="entry name" value="TonB_C"/>
    <property type="match status" value="1"/>
</dbReference>
<feature type="domain" description="TonB C-terminal" evidence="11">
    <location>
        <begin position="98"/>
        <end position="189"/>
    </location>
</feature>
<reference evidence="12 13" key="1">
    <citation type="submission" date="2021-08" db="EMBL/GenBank/DDBJ databases">
        <authorList>
            <person name="Tuo L."/>
        </authorList>
    </citation>
    <scope>NUCLEOTIDE SEQUENCE [LARGE SCALE GENOMIC DNA]</scope>
    <source>
        <strain evidence="12 13">JCM 31229</strain>
    </source>
</reference>
<evidence type="ECO:0000256" key="1">
    <source>
        <dbReference type="ARBA" id="ARBA00004383"/>
    </source>
</evidence>
<proteinExistence type="inferred from homology"/>
<dbReference type="NCBIfam" id="TIGR01352">
    <property type="entry name" value="tonB_Cterm"/>
    <property type="match status" value="1"/>
</dbReference>
<keyword evidence="8" id="KW-1133">Transmembrane helix</keyword>
<feature type="region of interest" description="Disordered" evidence="10">
    <location>
        <begin position="27"/>
        <end position="48"/>
    </location>
</feature>
<evidence type="ECO:0000256" key="3">
    <source>
        <dbReference type="ARBA" id="ARBA00022448"/>
    </source>
</evidence>
<dbReference type="InterPro" id="IPR051045">
    <property type="entry name" value="TonB-dependent_transducer"/>
</dbReference>
<dbReference type="Proteomes" id="UP000706039">
    <property type="component" value="Unassembled WGS sequence"/>
</dbReference>
<dbReference type="Gene3D" id="3.30.1150.10">
    <property type="match status" value="1"/>
</dbReference>
<protein>
    <submittedName>
        <fullName evidence="12">TonB family protein</fullName>
    </submittedName>
</protein>
<evidence type="ECO:0000256" key="9">
    <source>
        <dbReference type="ARBA" id="ARBA00023136"/>
    </source>
</evidence>
<dbReference type="InterPro" id="IPR006260">
    <property type="entry name" value="TonB/TolA_C"/>
</dbReference>
<keyword evidence="9" id="KW-0472">Membrane</keyword>
<keyword evidence="3" id="KW-0813">Transport</keyword>